<feature type="compositionally biased region" description="Polar residues" evidence="1">
    <location>
        <begin position="47"/>
        <end position="60"/>
    </location>
</feature>
<evidence type="ECO:0000313" key="2">
    <source>
        <dbReference type="EMBL" id="KAG6376549.1"/>
    </source>
</evidence>
<evidence type="ECO:0000256" key="1">
    <source>
        <dbReference type="SAM" id="MobiDB-lite"/>
    </source>
</evidence>
<evidence type="ECO:0000313" key="3">
    <source>
        <dbReference type="Proteomes" id="UP000683000"/>
    </source>
</evidence>
<comment type="caution">
    <text evidence="2">The sequence shown here is derived from an EMBL/GenBank/DDBJ whole genome shotgun (WGS) entry which is preliminary data.</text>
</comment>
<organism evidence="2 3">
    <name type="scientific">Boletus reticuloceps</name>
    <dbReference type="NCBI Taxonomy" id="495285"/>
    <lineage>
        <taxon>Eukaryota</taxon>
        <taxon>Fungi</taxon>
        <taxon>Dikarya</taxon>
        <taxon>Basidiomycota</taxon>
        <taxon>Agaricomycotina</taxon>
        <taxon>Agaricomycetes</taxon>
        <taxon>Agaricomycetidae</taxon>
        <taxon>Boletales</taxon>
        <taxon>Boletineae</taxon>
        <taxon>Boletaceae</taxon>
        <taxon>Boletoideae</taxon>
        <taxon>Boletus</taxon>
    </lineage>
</organism>
<gene>
    <name evidence="2" type="ORF">JVT61DRAFT_2545</name>
</gene>
<dbReference type="Proteomes" id="UP000683000">
    <property type="component" value="Unassembled WGS sequence"/>
</dbReference>
<sequence>MPVWRVLKRCLCSVCTEQEGVDADGNPKGVLMEVCLIPSHLKRIQDEQTASHTSPSQVSGSIELPSKDQPSSPTIDSIVGELFALTLTDDCTSPASSYTRTANPLSRNTVTTSDLADSLTRLIIQQSTRSSITPSLPPTDPPSLRSAIPASVIGGCRSCKRDRHRCTIKAHKILSNIEAHIHRANCLLLEPSSLHADQMCQEVLTLRRALEEAHGM</sequence>
<feature type="region of interest" description="Disordered" evidence="1">
    <location>
        <begin position="46"/>
        <end position="73"/>
    </location>
</feature>
<proteinExistence type="predicted"/>
<protein>
    <submittedName>
        <fullName evidence="2">Uncharacterized protein</fullName>
    </submittedName>
</protein>
<name>A0A8I2YPL0_9AGAM</name>
<keyword evidence="3" id="KW-1185">Reference proteome</keyword>
<dbReference type="OrthoDB" id="2633576at2759"/>
<accession>A0A8I2YPL0</accession>
<reference evidence="2" key="1">
    <citation type="submission" date="2021-03" db="EMBL/GenBank/DDBJ databases">
        <title>Evolutionary innovations through gain and loss of genes in the ectomycorrhizal Boletales.</title>
        <authorList>
            <person name="Wu G."/>
            <person name="Miyauchi S."/>
            <person name="Morin E."/>
            <person name="Yang Z.-L."/>
            <person name="Xu J."/>
            <person name="Martin F.M."/>
        </authorList>
    </citation>
    <scope>NUCLEOTIDE SEQUENCE</scope>
    <source>
        <strain evidence="2">BR01</strain>
    </source>
</reference>
<dbReference type="EMBL" id="JAGFBS010000012">
    <property type="protein sequence ID" value="KAG6376549.1"/>
    <property type="molecule type" value="Genomic_DNA"/>
</dbReference>
<dbReference type="AlphaFoldDB" id="A0A8I2YPL0"/>